<feature type="transmembrane region" description="Helical" evidence="1">
    <location>
        <begin position="37"/>
        <end position="64"/>
    </location>
</feature>
<dbReference type="EMBL" id="MU006091">
    <property type="protein sequence ID" value="KAF2841711.1"/>
    <property type="molecule type" value="Genomic_DNA"/>
</dbReference>
<sequence>MKVYNLYTFKPNCFNLANIVGGGGACDSTCSVSLDGLVLYMLVGYSLVCVVCTCLSCVEVVLFVNYEAVRYLSTAYNSV</sequence>
<keyword evidence="1" id="KW-0812">Transmembrane</keyword>
<protein>
    <submittedName>
        <fullName evidence="2">Uncharacterized protein</fullName>
    </submittedName>
</protein>
<keyword evidence="1" id="KW-0472">Membrane</keyword>
<evidence type="ECO:0000313" key="2">
    <source>
        <dbReference type="EMBL" id="KAF2841711.1"/>
    </source>
</evidence>
<reference evidence="2" key="1">
    <citation type="journal article" date="2020" name="Stud. Mycol.">
        <title>101 Dothideomycetes genomes: a test case for predicting lifestyles and emergence of pathogens.</title>
        <authorList>
            <person name="Haridas S."/>
            <person name="Albert R."/>
            <person name="Binder M."/>
            <person name="Bloem J."/>
            <person name="Labutti K."/>
            <person name="Salamov A."/>
            <person name="Andreopoulos B."/>
            <person name="Baker S."/>
            <person name="Barry K."/>
            <person name="Bills G."/>
            <person name="Bluhm B."/>
            <person name="Cannon C."/>
            <person name="Castanera R."/>
            <person name="Culley D."/>
            <person name="Daum C."/>
            <person name="Ezra D."/>
            <person name="Gonzalez J."/>
            <person name="Henrissat B."/>
            <person name="Kuo A."/>
            <person name="Liang C."/>
            <person name="Lipzen A."/>
            <person name="Lutzoni F."/>
            <person name="Magnuson J."/>
            <person name="Mondo S."/>
            <person name="Nolan M."/>
            <person name="Ohm R."/>
            <person name="Pangilinan J."/>
            <person name="Park H.-J."/>
            <person name="Ramirez L."/>
            <person name="Alfaro M."/>
            <person name="Sun H."/>
            <person name="Tritt A."/>
            <person name="Yoshinaga Y."/>
            <person name="Zwiers L.-H."/>
            <person name="Turgeon B."/>
            <person name="Goodwin S."/>
            <person name="Spatafora J."/>
            <person name="Crous P."/>
            <person name="Grigoriev I."/>
        </authorList>
    </citation>
    <scope>NUCLEOTIDE SEQUENCE</scope>
    <source>
        <strain evidence="2">CBS 101060</strain>
    </source>
</reference>
<dbReference type="PROSITE" id="PS51257">
    <property type="entry name" value="PROKAR_LIPOPROTEIN"/>
    <property type="match status" value="1"/>
</dbReference>
<organism evidence="2 3">
    <name type="scientific">Patellaria atrata CBS 101060</name>
    <dbReference type="NCBI Taxonomy" id="1346257"/>
    <lineage>
        <taxon>Eukaryota</taxon>
        <taxon>Fungi</taxon>
        <taxon>Dikarya</taxon>
        <taxon>Ascomycota</taxon>
        <taxon>Pezizomycotina</taxon>
        <taxon>Dothideomycetes</taxon>
        <taxon>Dothideomycetes incertae sedis</taxon>
        <taxon>Patellariales</taxon>
        <taxon>Patellariaceae</taxon>
        <taxon>Patellaria</taxon>
    </lineage>
</organism>
<dbReference type="AlphaFoldDB" id="A0A9P4SF49"/>
<name>A0A9P4SF49_9PEZI</name>
<keyword evidence="3" id="KW-1185">Reference proteome</keyword>
<keyword evidence="1" id="KW-1133">Transmembrane helix</keyword>
<evidence type="ECO:0000313" key="3">
    <source>
        <dbReference type="Proteomes" id="UP000799429"/>
    </source>
</evidence>
<dbReference type="Proteomes" id="UP000799429">
    <property type="component" value="Unassembled WGS sequence"/>
</dbReference>
<comment type="caution">
    <text evidence="2">The sequence shown here is derived from an EMBL/GenBank/DDBJ whole genome shotgun (WGS) entry which is preliminary data.</text>
</comment>
<accession>A0A9P4SF49</accession>
<gene>
    <name evidence="2" type="ORF">M501DRAFT_584784</name>
</gene>
<evidence type="ECO:0000256" key="1">
    <source>
        <dbReference type="SAM" id="Phobius"/>
    </source>
</evidence>
<proteinExistence type="predicted"/>